<evidence type="ECO:0000313" key="4">
    <source>
        <dbReference type="Proteomes" id="UP000327157"/>
    </source>
</evidence>
<evidence type="ECO:0000259" key="2">
    <source>
        <dbReference type="Pfam" id="PF12783"/>
    </source>
</evidence>
<reference evidence="3 4" key="3">
    <citation type="submission" date="2019-11" db="EMBL/GenBank/DDBJ databases">
        <title>A de novo genome assembly of a pear dwarfing rootstock.</title>
        <authorList>
            <person name="Wang F."/>
            <person name="Wang J."/>
            <person name="Li S."/>
            <person name="Zhang Y."/>
            <person name="Fang M."/>
            <person name="Ma L."/>
            <person name="Zhao Y."/>
            <person name="Jiang S."/>
        </authorList>
    </citation>
    <scope>NUCLEOTIDE SEQUENCE [LARGE SCALE GENOMIC DNA]</scope>
    <source>
        <strain evidence="3">S2</strain>
        <tissue evidence="3">Leaf</tissue>
    </source>
</reference>
<name>A0A5N5G7W5_9ROSA</name>
<keyword evidence="1" id="KW-0344">Guanine-nucleotide releasing factor</keyword>
<dbReference type="Pfam" id="PF12783">
    <property type="entry name" value="Sec7-like_HUS"/>
    <property type="match status" value="1"/>
</dbReference>
<comment type="caution">
    <text evidence="3">The sequence shown here is derived from an EMBL/GenBank/DDBJ whole genome shotgun (WGS) entry which is preliminary data.</text>
</comment>
<dbReference type="Proteomes" id="UP000327157">
    <property type="component" value="Chromosome 17"/>
</dbReference>
<sequence length="344" mass="38505">MIHRHEVLRSLTYNLENWKAICHGLLQFVFAFSTGVNELVYDALLKDQFGWVNWYLVGKFVKKNFCALELFDQLSKRGSANVHMLSVASLDMHDLEASPKLDGSSSKPMVKEVSSEEEANVSHIEIKITEYHGSDEKCDLSGKSNNDSVESGESASQIRDDGYLLFKNLCKMSMKYSSNEHYDDQILLRRIVLSLELLQVVMDDRGPIWCNNWMFLNAIKQFLCLSLLKISALSVMAIFQPLSASSNEKLLFHRCSKTENMRAHVVQTLNGDLLASTVGKTEVTVHNSVSSLSSPISRYSKRLQGGAAVRSVLQLISSGYWKGTSRANDGCFQLEVKADVVSSS</sequence>
<dbReference type="AlphaFoldDB" id="A0A5N5G7W5"/>
<feature type="domain" description="Mon2/Sec7/BIG1-like HUS" evidence="2">
    <location>
        <begin position="159"/>
        <end position="240"/>
    </location>
</feature>
<dbReference type="GO" id="GO:0005802">
    <property type="term" value="C:trans-Golgi network"/>
    <property type="evidence" value="ECO:0007669"/>
    <property type="project" value="TreeGrafter"/>
</dbReference>
<dbReference type="PANTHER" id="PTHR10663:SF108">
    <property type="entry name" value="BREFELDIN A-INHIBITED GUANINE NUCLEOTIDE-EXCHANGE PROTEIN 1"/>
    <property type="match status" value="1"/>
</dbReference>
<accession>A0A5N5G7W5</accession>
<dbReference type="OrthoDB" id="430364at2759"/>
<gene>
    <name evidence="3" type="ORF">D8674_019475</name>
</gene>
<reference evidence="3 4" key="1">
    <citation type="submission" date="2019-09" db="EMBL/GenBank/DDBJ databases">
        <authorList>
            <person name="Ou C."/>
        </authorList>
    </citation>
    <scope>NUCLEOTIDE SEQUENCE [LARGE SCALE GENOMIC DNA]</scope>
    <source>
        <strain evidence="3">S2</strain>
        <tissue evidence="3">Leaf</tissue>
    </source>
</reference>
<keyword evidence="4" id="KW-1185">Reference proteome</keyword>
<reference evidence="4" key="2">
    <citation type="submission" date="2019-10" db="EMBL/GenBank/DDBJ databases">
        <title>A de novo genome assembly of a pear dwarfing rootstock.</title>
        <authorList>
            <person name="Wang F."/>
            <person name="Wang J."/>
            <person name="Li S."/>
            <person name="Zhang Y."/>
            <person name="Fang M."/>
            <person name="Ma L."/>
            <person name="Zhao Y."/>
            <person name="Jiang S."/>
        </authorList>
    </citation>
    <scope>NUCLEOTIDE SEQUENCE [LARGE SCALE GENOMIC DNA]</scope>
</reference>
<evidence type="ECO:0000313" key="3">
    <source>
        <dbReference type="EMBL" id="KAB2611443.1"/>
    </source>
</evidence>
<proteinExistence type="predicted"/>
<organism evidence="3 4">
    <name type="scientific">Pyrus ussuriensis x Pyrus communis</name>
    <dbReference type="NCBI Taxonomy" id="2448454"/>
    <lineage>
        <taxon>Eukaryota</taxon>
        <taxon>Viridiplantae</taxon>
        <taxon>Streptophyta</taxon>
        <taxon>Embryophyta</taxon>
        <taxon>Tracheophyta</taxon>
        <taxon>Spermatophyta</taxon>
        <taxon>Magnoliopsida</taxon>
        <taxon>eudicotyledons</taxon>
        <taxon>Gunneridae</taxon>
        <taxon>Pentapetalae</taxon>
        <taxon>rosids</taxon>
        <taxon>fabids</taxon>
        <taxon>Rosales</taxon>
        <taxon>Rosaceae</taxon>
        <taxon>Amygdaloideae</taxon>
        <taxon>Maleae</taxon>
        <taxon>Pyrus</taxon>
    </lineage>
</organism>
<protein>
    <recommendedName>
        <fullName evidence="2">Mon2/Sec7/BIG1-like HUS domain-containing protein</fullName>
    </recommendedName>
</protein>
<evidence type="ECO:0000256" key="1">
    <source>
        <dbReference type="ARBA" id="ARBA00022658"/>
    </source>
</evidence>
<dbReference type="PANTHER" id="PTHR10663">
    <property type="entry name" value="GUANYL-NUCLEOTIDE EXCHANGE FACTOR"/>
    <property type="match status" value="1"/>
</dbReference>
<dbReference type="EMBL" id="SMOL01000487">
    <property type="protein sequence ID" value="KAB2611443.1"/>
    <property type="molecule type" value="Genomic_DNA"/>
</dbReference>
<dbReference type="GO" id="GO:0005085">
    <property type="term" value="F:guanyl-nucleotide exchange factor activity"/>
    <property type="evidence" value="ECO:0007669"/>
    <property type="project" value="UniProtKB-KW"/>
</dbReference>
<dbReference type="InterPro" id="IPR032691">
    <property type="entry name" value="Mon2/Sec7/BIG1-like_HUS"/>
</dbReference>